<gene>
    <name evidence="2" type="ORF">B1A_00515</name>
</gene>
<sequence>MGALHAPCVAASLYSCPLALRAEDVARLRPLVFGQKVQRRMWLRASIIWYLAQGVPPQEVAELLGVHLRTVRKWQGRFAERGVPGLHDLPRSGAPSTYTVAQRCEVLAIACDEPRHYGLEENDWTVSTLAQAAQSVVPMSRSSVWRTLQQNALHPHRVQMWLHSIDPAFREKVNAIMSVYENPPQDVVVLCVDEMTGVQATERKSPMKRPVPGRPGRFEFEYIRHGTQSLLAAFNIRDGEVLADCGKTRSADDLMAFMERVADYHRDAKQIVVIWDNLNIHHDGAQGRWTAFNERHGGKFQFLYTPLHASWVNQVEIFFSIVHRRCLRHGDFLSEEDLRDRLLAFIDRWNKTDGHPFHWTFRGYPIQEVAPDAAAPILQVPGARRP</sequence>
<protein>
    <submittedName>
        <fullName evidence="2">Isrso5-transposase protein</fullName>
    </submittedName>
</protein>
<dbReference type="EMBL" id="AUZX01000389">
    <property type="protein sequence ID" value="EQD80789.1"/>
    <property type="molecule type" value="Genomic_DNA"/>
</dbReference>
<comment type="caution">
    <text evidence="2">The sequence shown here is derived from an EMBL/GenBank/DDBJ whole genome shotgun (WGS) entry which is preliminary data.</text>
</comment>
<reference evidence="2" key="1">
    <citation type="submission" date="2013-08" db="EMBL/GenBank/DDBJ databases">
        <authorList>
            <person name="Mendez C."/>
            <person name="Richter M."/>
            <person name="Ferrer M."/>
            <person name="Sanchez J."/>
        </authorList>
    </citation>
    <scope>NUCLEOTIDE SEQUENCE</scope>
</reference>
<organism evidence="2">
    <name type="scientific">mine drainage metagenome</name>
    <dbReference type="NCBI Taxonomy" id="410659"/>
    <lineage>
        <taxon>unclassified sequences</taxon>
        <taxon>metagenomes</taxon>
        <taxon>ecological metagenomes</taxon>
    </lineage>
</organism>
<dbReference type="Pfam" id="PF13358">
    <property type="entry name" value="DDE_3"/>
    <property type="match status" value="1"/>
</dbReference>
<dbReference type="InterPro" id="IPR038717">
    <property type="entry name" value="Tc1-like_DDE_dom"/>
</dbReference>
<dbReference type="Pfam" id="PF13565">
    <property type="entry name" value="HTH_32"/>
    <property type="match status" value="1"/>
</dbReference>
<feature type="domain" description="Tc1-like transposase DDE" evidence="1">
    <location>
        <begin position="189"/>
        <end position="339"/>
    </location>
</feature>
<dbReference type="AlphaFoldDB" id="T1DHJ1"/>
<evidence type="ECO:0000313" key="2">
    <source>
        <dbReference type="EMBL" id="EQD80789.1"/>
    </source>
</evidence>
<proteinExistence type="predicted"/>
<dbReference type="InterPro" id="IPR047655">
    <property type="entry name" value="Transpos_IS630-like"/>
</dbReference>
<evidence type="ECO:0000259" key="1">
    <source>
        <dbReference type="Pfam" id="PF13358"/>
    </source>
</evidence>
<dbReference type="NCBIfam" id="NF033545">
    <property type="entry name" value="transpos_IS630"/>
    <property type="match status" value="1"/>
</dbReference>
<reference evidence="2" key="2">
    <citation type="journal article" date="2014" name="ISME J.">
        <title>Microbial stratification in low pH oxic and suboxic macroscopic growths along an acid mine drainage.</title>
        <authorList>
            <person name="Mendez-Garcia C."/>
            <person name="Mesa V."/>
            <person name="Sprenger R.R."/>
            <person name="Richter M."/>
            <person name="Diez M.S."/>
            <person name="Solano J."/>
            <person name="Bargiela R."/>
            <person name="Golyshina O.V."/>
            <person name="Manteca A."/>
            <person name="Ramos J.L."/>
            <person name="Gallego J.R."/>
            <person name="Llorente I."/>
            <person name="Martins Dos Santos V.A."/>
            <person name="Jensen O.N."/>
            <person name="Pelaez A.I."/>
            <person name="Sanchez J."/>
            <person name="Ferrer M."/>
        </authorList>
    </citation>
    <scope>NUCLEOTIDE SEQUENCE</scope>
</reference>
<accession>T1DHJ1</accession>
<dbReference type="InterPro" id="IPR009057">
    <property type="entry name" value="Homeodomain-like_sf"/>
</dbReference>
<name>T1DHJ1_9ZZZZ</name>
<dbReference type="SUPFAM" id="SSF46689">
    <property type="entry name" value="Homeodomain-like"/>
    <property type="match status" value="1"/>
</dbReference>